<sequence>MDDLYREFELRRKDFPSLDRTYNGHVLAYFDGPGGTQVPKAVMDAVTAYFTNCNANSHGYFVTTMESDRLIAEARNAVAAFLGAEGGNTISFGQNMTTLNYALSRAMERSLRPGDEVLITQLDHEANRGPWLRLRERGVIVREVKLLPNGTLNMDDFRKKMTENTRLVAMGFSSNALGTVNDVATVRRWTYDVGAYLSVDAVHYAPHFSIDVKSLGVDFLLCSAYKFYGPHVGILYAREGLLEQLDCERVCTQDHKAPYRIETGTLNHEGIAGVKAAIEYISTYGKGNTLREKLVSAMEKISSYEHELALYAYKNLGSIPGVTIYGPHFDGSRRAPTISFTLEGHDPIQVCKHLNEKGILAWDGHFYAIRPVEILGLLESGGLTRIGISLYNTKEEVDRLVDAVKGLSAR</sequence>
<evidence type="ECO:0000259" key="1">
    <source>
        <dbReference type="Pfam" id="PF00266"/>
    </source>
</evidence>
<dbReference type="InterPro" id="IPR015421">
    <property type="entry name" value="PyrdxlP-dep_Trfase_major"/>
</dbReference>
<keyword evidence="3" id="KW-1185">Reference proteome</keyword>
<name>A0ABY1JEJ9_9BACT</name>
<dbReference type="NCBIfam" id="TIGR01976">
    <property type="entry name" value="am_tr_V_VC1184"/>
    <property type="match status" value="1"/>
</dbReference>
<protein>
    <submittedName>
        <fullName evidence="2">Cysteine desulfurase family protein, VC1184 subfamily</fullName>
    </submittedName>
</protein>
<feature type="domain" description="Aminotransferase class V" evidence="1">
    <location>
        <begin position="29"/>
        <end position="400"/>
    </location>
</feature>
<dbReference type="SUPFAM" id="SSF53383">
    <property type="entry name" value="PLP-dependent transferases"/>
    <property type="match status" value="1"/>
</dbReference>
<comment type="caution">
    <text evidence="2">The sequence shown here is derived from an EMBL/GenBank/DDBJ whole genome shotgun (WGS) entry which is preliminary data.</text>
</comment>
<reference evidence="2 3" key="1">
    <citation type="submission" date="2016-11" db="EMBL/GenBank/DDBJ databases">
        <authorList>
            <person name="Varghese N."/>
            <person name="Submissions S."/>
        </authorList>
    </citation>
    <scope>NUCLEOTIDE SEQUENCE [LARGE SCALE GENOMIC DNA]</scope>
    <source>
        <strain evidence="2 3">DSM 20664</strain>
    </source>
</reference>
<dbReference type="PANTHER" id="PTHR43586:SF21">
    <property type="entry name" value="PYRIDOXAL PHOSPHATE (PLP)-DEPENDENT ASPARTATE AMINOTRANSFERASE SUPERFAMILY"/>
    <property type="match status" value="1"/>
</dbReference>
<dbReference type="EMBL" id="FSQZ01000001">
    <property type="protein sequence ID" value="SIN73214.1"/>
    <property type="molecule type" value="Genomic_DNA"/>
</dbReference>
<proteinExistence type="predicted"/>
<dbReference type="InterPro" id="IPR015422">
    <property type="entry name" value="PyrdxlP-dep_Trfase_small"/>
</dbReference>
<dbReference type="RefSeq" id="WP_074199825.1">
    <property type="nucleotide sequence ID" value="NZ_FSQZ01000001.1"/>
</dbReference>
<evidence type="ECO:0000313" key="2">
    <source>
        <dbReference type="EMBL" id="SIN73214.1"/>
    </source>
</evidence>
<dbReference type="PANTHER" id="PTHR43586">
    <property type="entry name" value="CYSTEINE DESULFURASE"/>
    <property type="match status" value="1"/>
</dbReference>
<dbReference type="Proteomes" id="UP000185093">
    <property type="component" value="Unassembled WGS sequence"/>
</dbReference>
<evidence type="ECO:0000313" key="3">
    <source>
        <dbReference type="Proteomes" id="UP000185093"/>
    </source>
</evidence>
<gene>
    <name evidence="2" type="ORF">SAMN05444368_1576</name>
</gene>
<dbReference type="Gene3D" id="3.90.1150.10">
    <property type="entry name" value="Aspartate Aminotransferase, domain 1"/>
    <property type="match status" value="1"/>
</dbReference>
<dbReference type="InterPro" id="IPR011340">
    <property type="entry name" value="Cys_dSase-rel"/>
</dbReference>
<dbReference type="InterPro" id="IPR015424">
    <property type="entry name" value="PyrdxlP-dep_Trfase"/>
</dbReference>
<accession>A0ABY1JEJ9</accession>
<dbReference type="InterPro" id="IPR000192">
    <property type="entry name" value="Aminotrans_V_dom"/>
</dbReference>
<dbReference type="Pfam" id="PF00266">
    <property type="entry name" value="Aminotran_5"/>
    <property type="match status" value="1"/>
</dbReference>
<organism evidence="2 3">
    <name type="scientific">Acetomicrobium flavidum</name>
    <dbReference type="NCBI Taxonomy" id="49896"/>
    <lineage>
        <taxon>Bacteria</taxon>
        <taxon>Thermotogati</taxon>
        <taxon>Synergistota</taxon>
        <taxon>Synergistia</taxon>
        <taxon>Synergistales</taxon>
        <taxon>Acetomicrobiaceae</taxon>
        <taxon>Acetomicrobium</taxon>
    </lineage>
</organism>
<dbReference type="Gene3D" id="3.40.640.10">
    <property type="entry name" value="Type I PLP-dependent aspartate aminotransferase-like (Major domain)"/>
    <property type="match status" value="1"/>
</dbReference>